<dbReference type="RefSeq" id="WP_154541146.1">
    <property type="nucleotide sequence ID" value="NZ_JAXDSU010000005.1"/>
</dbReference>
<reference evidence="8 9" key="1">
    <citation type="submission" date="2019-08" db="EMBL/GenBank/DDBJ databases">
        <title>In-depth cultivation of the pig gut microbiome towards novel bacterial diversity and tailored functional studies.</title>
        <authorList>
            <person name="Wylensek D."/>
            <person name="Hitch T.C.A."/>
            <person name="Clavel T."/>
        </authorList>
    </citation>
    <scope>NUCLEOTIDE SEQUENCE [LARGE SCALE GENOMIC DNA]</scope>
    <source>
        <strain evidence="8 9">WCA-380-WT-2B</strain>
    </source>
</reference>
<gene>
    <name evidence="8" type="ORF">FYJ26_07460</name>
</gene>
<dbReference type="InterPro" id="IPR007341">
    <property type="entry name" value="Transgly_assoc"/>
</dbReference>
<name>A0A6N7VWK6_9FIRM</name>
<dbReference type="PANTHER" id="PTHR33884">
    <property type="entry name" value="UPF0410 PROTEIN YMGE"/>
    <property type="match status" value="1"/>
</dbReference>
<organism evidence="8 9">
    <name type="scientific">Anaerococcus porci</name>
    <dbReference type="NCBI Taxonomy" id="2652269"/>
    <lineage>
        <taxon>Bacteria</taxon>
        <taxon>Bacillati</taxon>
        <taxon>Bacillota</taxon>
        <taxon>Tissierellia</taxon>
        <taxon>Tissierellales</taxon>
        <taxon>Peptoniphilaceae</taxon>
        <taxon>Anaerococcus</taxon>
    </lineage>
</organism>
<dbReference type="EMBL" id="VULQ01000008">
    <property type="protein sequence ID" value="MSS78237.1"/>
    <property type="molecule type" value="Genomic_DNA"/>
</dbReference>
<evidence type="ECO:0000256" key="1">
    <source>
        <dbReference type="ARBA" id="ARBA00004651"/>
    </source>
</evidence>
<evidence type="ECO:0000256" key="3">
    <source>
        <dbReference type="ARBA" id="ARBA00022475"/>
    </source>
</evidence>
<dbReference type="Proteomes" id="UP000441925">
    <property type="component" value="Unassembled WGS sequence"/>
</dbReference>
<evidence type="ECO:0000256" key="7">
    <source>
        <dbReference type="SAM" id="Phobius"/>
    </source>
</evidence>
<accession>A0A6N7VWK6</accession>
<dbReference type="PANTHER" id="PTHR33884:SF3">
    <property type="entry name" value="UPF0410 PROTEIN YMGE"/>
    <property type="match status" value="1"/>
</dbReference>
<dbReference type="GO" id="GO:0005886">
    <property type="term" value="C:plasma membrane"/>
    <property type="evidence" value="ECO:0007669"/>
    <property type="project" value="UniProtKB-SubCell"/>
</dbReference>
<evidence type="ECO:0000256" key="5">
    <source>
        <dbReference type="ARBA" id="ARBA00022989"/>
    </source>
</evidence>
<comment type="subcellular location">
    <subcellularLocation>
        <location evidence="1">Cell membrane</location>
        <topology evidence="1">Multi-pass membrane protein</topology>
    </subcellularLocation>
</comment>
<comment type="caution">
    <text evidence="8">The sequence shown here is derived from an EMBL/GenBank/DDBJ whole genome shotgun (WGS) entry which is preliminary data.</text>
</comment>
<keyword evidence="5 7" id="KW-1133">Transmembrane helix</keyword>
<evidence type="ECO:0000256" key="6">
    <source>
        <dbReference type="ARBA" id="ARBA00023136"/>
    </source>
</evidence>
<keyword evidence="9" id="KW-1185">Reference proteome</keyword>
<feature type="transmembrane region" description="Helical" evidence="7">
    <location>
        <begin position="27"/>
        <end position="48"/>
    </location>
</feature>
<proteinExistence type="inferred from homology"/>
<keyword evidence="4 7" id="KW-0812">Transmembrane</keyword>
<keyword evidence="3" id="KW-1003">Cell membrane</keyword>
<dbReference type="AlphaFoldDB" id="A0A6N7VWK6"/>
<protein>
    <submittedName>
        <fullName evidence="8">GlsB/YeaQ/YmgE family stress response membrane protein</fullName>
    </submittedName>
</protein>
<dbReference type="Pfam" id="PF04226">
    <property type="entry name" value="Transgly_assoc"/>
    <property type="match status" value="1"/>
</dbReference>
<sequence>MIGSLIIGALCGWIASMIMKTDAQMGALANIIVGLIGGVIGGWIFSLLNIASTGLIGDIIAGVIGSVVLIFIYNAITGKNK</sequence>
<keyword evidence="6 7" id="KW-0472">Membrane</keyword>
<evidence type="ECO:0000256" key="2">
    <source>
        <dbReference type="ARBA" id="ARBA00011006"/>
    </source>
</evidence>
<evidence type="ECO:0000313" key="8">
    <source>
        <dbReference type="EMBL" id="MSS78237.1"/>
    </source>
</evidence>
<evidence type="ECO:0000313" key="9">
    <source>
        <dbReference type="Proteomes" id="UP000441925"/>
    </source>
</evidence>
<feature type="transmembrane region" description="Helical" evidence="7">
    <location>
        <begin position="54"/>
        <end position="76"/>
    </location>
</feature>
<comment type="similarity">
    <text evidence="2">Belongs to the UPF0410 family.</text>
</comment>
<evidence type="ECO:0000256" key="4">
    <source>
        <dbReference type="ARBA" id="ARBA00022692"/>
    </source>
</evidence>